<evidence type="ECO:0000256" key="5">
    <source>
        <dbReference type="ARBA" id="ARBA00023136"/>
    </source>
</evidence>
<evidence type="ECO:0000256" key="6">
    <source>
        <dbReference type="SAM" id="Phobius"/>
    </source>
</evidence>
<feature type="transmembrane region" description="Helical" evidence="6">
    <location>
        <begin position="70"/>
        <end position="90"/>
    </location>
</feature>
<feature type="transmembrane region" description="Helical" evidence="6">
    <location>
        <begin position="102"/>
        <end position="120"/>
    </location>
</feature>
<keyword evidence="3 6" id="KW-0812">Transmembrane</keyword>
<dbReference type="Gene3D" id="1.10.3730.20">
    <property type="match status" value="1"/>
</dbReference>
<dbReference type="EMBL" id="BAABDF010000001">
    <property type="protein sequence ID" value="GAA3853344.1"/>
    <property type="molecule type" value="Genomic_DNA"/>
</dbReference>
<dbReference type="SUPFAM" id="SSF103481">
    <property type="entry name" value="Multidrug resistance efflux transporter EmrE"/>
    <property type="match status" value="2"/>
</dbReference>
<feature type="transmembrane region" description="Helical" evidence="6">
    <location>
        <begin position="206"/>
        <end position="226"/>
    </location>
</feature>
<evidence type="ECO:0000313" key="9">
    <source>
        <dbReference type="Proteomes" id="UP001399917"/>
    </source>
</evidence>
<feature type="transmembrane region" description="Helical" evidence="6">
    <location>
        <begin position="127"/>
        <end position="145"/>
    </location>
</feature>
<dbReference type="Pfam" id="PF00892">
    <property type="entry name" value="EamA"/>
    <property type="match status" value="2"/>
</dbReference>
<keyword evidence="4 6" id="KW-1133">Transmembrane helix</keyword>
<evidence type="ECO:0000256" key="2">
    <source>
        <dbReference type="ARBA" id="ARBA00009853"/>
    </source>
</evidence>
<proteinExistence type="inferred from homology"/>
<feature type="domain" description="EamA" evidence="7">
    <location>
        <begin position="152"/>
        <end position="281"/>
    </location>
</feature>
<protein>
    <submittedName>
        <fullName evidence="8">DMT family transporter</fullName>
    </submittedName>
</protein>
<keyword evidence="5 6" id="KW-0472">Membrane</keyword>
<evidence type="ECO:0000313" key="8">
    <source>
        <dbReference type="EMBL" id="GAA3853344.1"/>
    </source>
</evidence>
<dbReference type="InterPro" id="IPR037185">
    <property type="entry name" value="EmrE-like"/>
</dbReference>
<comment type="subcellular location">
    <subcellularLocation>
        <location evidence="1">Membrane</location>
        <topology evidence="1">Multi-pass membrane protein</topology>
    </subcellularLocation>
</comment>
<dbReference type="InterPro" id="IPR000620">
    <property type="entry name" value="EamA_dom"/>
</dbReference>
<feature type="domain" description="EamA" evidence="7">
    <location>
        <begin position="11"/>
        <end position="142"/>
    </location>
</feature>
<feature type="transmembrane region" description="Helical" evidence="6">
    <location>
        <begin position="264"/>
        <end position="282"/>
    </location>
</feature>
<organism evidence="8 9">
    <name type="scientific">Celeribacter arenosi</name>
    <dbReference type="NCBI Taxonomy" id="792649"/>
    <lineage>
        <taxon>Bacteria</taxon>
        <taxon>Pseudomonadati</taxon>
        <taxon>Pseudomonadota</taxon>
        <taxon>Alphaproteobacteria</taxon>
        <taxon>Rhodobacterales</taxon>
        <taxon>Roseobacteraceae</taxon>
        <taxon>Celeribacter</taxon>
    </lineage>
</organism>
<feature type="transmembrane region" description="Helical" evidence="6">
    <location>
        <begin position="12"/>
        <end position="33"/>
    </location>
</feature>
<dbReference type="PANTHER" id="PTHR22911">
    <property type="entry name" value="ACYL-MALONYL CONDENSING ENZYME-RELATED"/>
    <property type="match status" value="1"/>
</dbReference>
<sequence length="297" mass="32749">MSEAQHARPVAGILWMLATTLLFISVNVTVKFVGDGLPIFESAFLRFLLGLILLVPMLGQARHLKMTPRLWKLSLARAVFHGFAMTAWFFAMTRIPMAEVTAMNFMNPLYVTIGAVLIFGEKLRAPRIAALFVAFLGGLLILRPGMRDLDAGHVAMIFTAMLFAGSYLIGNRLSREMPATMVVFLLSISVPFVLAPFALANWVTPSLHQLVLLFITAVCATLGHYSMTRAFACAPQTVIQPVTFVQLVWSVLLGWTIFGEVPDLVVILGGVMIMGAVTFITWREARRKADVPESVKH</sequence>
<dbReference type="Proteomes" id="UP001399917">
    <property type="component" value="Unassembled WGS sequence"/>
</dbReference>
<evidence type="ECO:0000256" key="3">
    <source>
        <dbReference type="ARBA" id="ARBA00022692"/>
    </source>
</evidence>
<dbReference type="PANTHER" id="PTHR22911:SF6">
    <property type="entry name" value="SOLUTE CARRIER FAMILY 35 MEMBER G1"/>
    <property type="match status" value="1"/>
</dbReference>
<comment type="similarity">
    <text evidence="2">Belongs to the drug/metabolite transporter (DMT) superfamily. 10 TMS drug/metabolite exporter (DME) (TC 2.A.7.3) family.</text>
</comment>
<feature type="transmembrane region" description="Helical" evidence="6">
    <location>
        <begin position="181"/>
        <end position="200"/>
    </location>
</feature>
<evidence type="ECO:0000259" key="7">
    <source>
        <dbReference type="Pfam" id="PF00892"/>
    </source>
</evidence>
<feature type="transmembrane region" description="Helical" evidence="6">
    <location>
        <begin position="238"/>
        <end position="258"/>
    </location>
</feature>
<feature type="transmembrane region" description="Helical" evidence="6">
    <location>
        <begin position="151"/>
        <end position="169"/>
    </location>
</feature>
<evidence type="ECO:0000256" key="4">
    <source>
        <dbReference type="ARBA" id="ARBA00022989"/>
    </source>
</evidence>
<keyword evidence="9" id="KW-1185">Reference proteome</keyword>
<reference evidence="9" key="1">
    <citation type="journal article" date="2019" name="Int. J. Syst. Evol. Microbiol.">
        <title>The Global Catalogue of Microorganisms (GCM) 10K type strain sequencing project: providing services to taxonomists for standard genome sequencing and annotation.</title>
        <authorList>
            <consortium name="The Broad Institute Genomics Platform"/>
            <consortium name="The Broad Institute Genome Sequencing Center for Infectious Disease"/>
            <person name="Wu L."/>
            <person name="Ma J."/>
        </authorList>
    </citation>
    <scope>NUCLEOTIDE SEQUENCE [LARGE SCALE GENOMIC DNA]</scope>
    <source>
        <strain evidence="9">JCM 17190</strain>
    </source>
</reference>
<name>A0ABP7JSX9_9RHOB</name>
<evidence type="ECO:0000256" key="1">
    <source>
        <dbReference type="ARBA" id="ARBA00004141"/>
    </source>
</evidence>
<accession>A0ABP7JSX9</accession>
<gene>
    <name evidence="8" type="ORF">GCM10022404_00850</name>
</gene>
<comment type="caution">
    <text evidence="8">The sequence shown here is derived from an EMBL/GenBank/DDBJ whole genome shotgun (WGS) entry which is preliminary data.</text>
</comment>
<feature type="transmembrane region" description="Helical" evidence="6">
    <location>
        <begin position="39"/>
        <end position="58"/>
    </location>
</feature>